<gene>
    <name evidence="1" type="ORF">AWW67_03285</name>
</gene>
<protein>
    <submittedName>
        <fullName evidence="1">Uncharacterized protein</fullName>
    </submittedName>
</protein>
<organism evidence="1 2">
    <name type="scientific">Roseivirga seohaensis</name>
    <dbReference type="NCBI Taxonomy" id="1914963"/>
    <lineage>
        <taxon>Bacteria</taxon>
        <taxon>Pseudomonadati</taxon>
        <taxon>Bacteroidota</taxon>
        <taxon>Cytophagia</taxon>
        <taxon>Cytophagales</taxon>
        <taxon>Roseivirgaceae</taxon>
        <taxon>Roseivirga</taxon>
    </lineage>
</organism>
<sequence>MVDNKLLNLHFTQLSSAWRYSKENIYSDAKKNEYHSNLKILHSKLSVEDFSLLDEPELLKRKVICDFFFKSLEFLNSSTLNHIPFEIVKCLELALCDWIDNEEDFLIVTSLVNDIHNFSFDPSLAFNEEIYNLINSVYGIEFKSRLIQINLPAHLDRDYLANVVLYHELGHFVDYKLNISKAIYEDLLSRLSLNQIPEANLNELVEYFPYIKDPLLLDYYRNGTTVHVLMSHLAEYFCDLFASQYIHSCSNHYLNYLTQSNTNYSQTHPSTTNRIRMVDTFLKKEKSFPLALFEHAVLKCTSDIKELKVRYETFDSDNFERLIPVDIENNDQLHYLFTYGWNIWLNSWVGFKDKNDMGFDLNRTQVYHLVNNLIEKSIGNHILVSNWEKFSE</sequence>
<evidence type="ECO:0000313" key="1">
    <source>
        <dbReference type="EMBL" id="KYG84149.1"/>
    </source>
</evidence>
<name>A0A150XZD3_9BACT</name>
<proteinExistence type="predicted"/>
<reference evidence="1 2" key="1">
    <citation type="submission" date="2016-01" db="EMBL/GenBank/DDBJ databases">
        <title>Genome sequencing of Roseivirga seohaensis SW-152.</title>
        <authorList>
            <person name="Selvaratnam C."/>
            <person name="Thevarajoo S."/>
            <person name="Goh K.M."/>
            <person name="Ee R."/>
            <person name="Chan K.-G."/>
            <person name="Chong C.S."/>
        </authorList>
    </citation>
    <scope>NUCLEOTIDE SEQUENCE [LARGE SCALE GENOMIC DNA]</scope>
    <source>
        <strain evidence="1 2">SW-152</strain>
    </source>
</reference>
<dbReference type="AlphaFoldDB" id="A0A150XZD3"/>
<dbReference type="STRING" id="1914963.AWW67_03285"/>
<evidence type="ECO:0000313" key="2">
    <source>
        <dbReference type="Proteomes" id="UP000075663"/>
    </source>
</evidence>
<dbReference type="EMBL" id="LRPB01000023">
    <property type="protein sequence ID" value="KYG84149.1"/>
    <property type="molecule type" value="Genomic_DNA"/>
</dbReference>
<dbReference type="Proteomes" id="UP000075663">
    <property type="component" value="Unassembled WGS sequence"/>
</dbReference>
<comment type="caution">
    <text evidence="1">The sequence shown here is derived from an EMBL/GenBank/DDBJ whole genome shotgun (WGS) entry which is preliminary data.</text>
</comment>
<accession>A0A150XZD3</accession>